<organism evidence="2 3">
    <name type="scientific">Strongylus vulgaris</name>
    <name type="common">Blood worm</name>
    <dbReference type="NCBI Taxonomy" id="40348"/>
    <lineage>
        <taxon>Eukaryota</taxon>
        <taxon>Metazoa</taxon>
        <taxon>Ecdysozoa</taxon>
        <taxon>Nematoda</taxon>
        <taxon>Chromadorea</taxon>
        <taxon>Rhabditida</taxon>
        <taxon>Rhabditina</taxon>
        <taxon>Rhabditomorpha</taxon>
        <taxon>Strongyloidea</taxon>
        <taxon>Strongylidae</taxon>
        <taxon>Strongylus</taxon>
    </lineage>
</organism>
<feature type="transmembrane region" description="Helical" evidence="1">
    <location>
        <begin position="116"/>
        <end position="142"/>
    </location>
</feature>
<keyword evidence="1" id="KW-0812">Transmembrane</keyword>
<keyword evidence="1" id="KW-0472">Membrane</keyword>
<keyword evidence="1" id="KW-1133">Transmembrane helix</keyword>
<dbReference type="Proteomes" id="UP000270094">
    <property type="component" value="Unassembled WGS sequence"/>
</dbReference>
<evidence type="ECO:0000256" key="1">
    <source>
        <dbReference type="SAM" id="Phobius"/>
    </source>
</evidence>
<reference evidence="2 3" key="1">
    <citation type="submission" date="2018-11" db="EMBL/GenBank/DDBJ databases">
        <authorList>
            <consortium name="Pathogen Informatics"/>
        </authorList>
    </citation>
    <scope>NUCLEOTIDE SEQUENCE [LARGE SCALE GENOMIC DNA]</scope>
</reference>
<dbReference type="EMBL" id="UYYB01112692">
    <property type="protein sequence ID" value="VDM81396.1"/>
    <property type="molecule type" value="Genomic_DNA"/>
</dbReference>
<name>A0A3P7JDJ0_STRVU</name>
<proteinExistence type="predicted"/>
<accession>A0A3P7JDJ0</accession>
<dbReference type="AlphaFoldDB" id="A0A3P7JDJ0"/>
<protein>
    <submittedName>
        <fullName evidence="2">Uncharacterized protein</fullName>
    </submittedName>
</protein>
<gene>
    <name evidence="2" type="ORF">SVUK_LOCUS16394</name>
</gene>
<feature type="transmembrane region" description="Helical" evidence="1">
    <location>
        <begin position="148"/>
        <end position="164"/>
    </location>
</feature>
<evidence type="ECO:0000313" key="3">
    <source>
        <dbReference type="Proteomes" id="UP000270094"/>
    </source>
</evidence>
<sequence>METHSTDVVHSCIRLTRSSPLAALSLRSPTFSTADLRRAHTPLARTTSASLPGKVKPRLGRMKSIRDSPCFIARPTHLELPLSDDESPLGTIAEDTRFYEDSDDDLVKRFVTYCHLFYLPLSSFPLSSPLSFIILLFSLTVMPHSKNLPESVIFFYLILSNFNIRPK</sequence>
<keyword evidence="3" id="KW-1185">Reference proteome</keyword>
<evidence type="ECO:0000313" key="2">
    <source>
        <dbReference type="EMBL" id="VDM81396.1"/>
    </source>
</evidence>